<feature type="transmembrane region" description="Helical" evidence="7">
    <location>
        <begin position="107"/>
        <end position="128"/>
    </location>
</feature>
<dbReference type="GO" id="GO:0005886">
    <property type="term" value="C:plasma membrane"/>
    <property type="evidence" value="ECO:0007669"/>
    <property type="project" value="UniProtKB-SubCell"/>
</dbReference>
<dbReference type="PROSITE" id="PS50928">
    <property type="entry name" value="ABC_TM1"/>
    <property type="match status" value="1"/>
</dbReference>
<evidence type="ECO:0000313" key="9">
    <source>
        <dbReference type="EMBL" id="MBB3174873.1"/>
    </source>
</evidence>
<keyword evidence="2 7" id="KW-0813">Transport</keyword>
<sequence length="266" mass="27028">MNRPDPRLLLGATCLAGPIALALLSLAWTPFAVNGLDIAHRLLPPDAAHPFGTDGFGRDLLSRSMAGLRATIATALAATGLGAAIGIPLGITIAASHERRSAPLRRLADLVFAFPPVLTAAMLAALWGGSAAGAVVAIGAFDVPVFARIAAAAALPVLAQDFIAASRLAGRGPLGVLWWHILPNIAAPLIVQASLQAGIAVLAEAGLTYLGFGLPPPAPSLGGMLKDYQSALGAAPWLVLIPGALVTLLVLGCNLLGDGLRDRLAR</sequence>
<evidence type="ECO:0000256" key="6">
    <source>
        <dbReference type="ARBA" id="ARBA00023136"/>
    </source>
</evidence>
<dbReference type="SUPFAM" id="SSF161098">
    <property type="entry name" value="MetI-like"/>
    <property type="match status" value="1"/>
</dbReference>
<dbReference type="RefSeq" id="WP_183275387.1">
    <property type="nucleotide sequence ID" value="NZ_JACHXV010000012.1"/>
</dbReference>
<dbReference type="CDD" id="cd06261">
    <property type="entry name" value="TM_PBP2"/>
    <property type="match status" value="1"/>
</dbReference>
<dbReference type="AlphaFoldDB" id="A0A839V2A2"/>
<keyword evidence="5 7" id="KW-1133">Transmembrane helix</keyword>
<dbReference type="InterPro" id="IPR035906">
    <property type="entry name" value="MetI-like_sf"/>
</dbReference>
<feature type="transmembrane region" description="Helical" evidence="7">
    <location>
        <begin position="189"/>
        <end position="214"/>
    </location>
</feature>
<keyword evidence="3" id="KW-1003">Cell membrane</keyword>
<dbReference type="Pfam" id="PF00528">
    <property type="entry name" value="BPD_transp_1"/>
    <property type="match status" value="1"/>
</dbReference>
<feature type="domain" description="ABC transmembrane type-1" evidence="8">
    <location>
        <begin position="68"/>
        <end position="257"/>
    </location>
</feature>
<dbReference type="GO" id="GO:0055085">
    <property type="term" value="P:transmembrane transport"/>
    <property type="evidence" value="ECO:0007669"/>
    <property type="project" value="InterPro"/>
</dbReference>
<evidence type="ECO:0000313" key="10">
    <source>
        <dbReference type="Proteomes" id="UP000557688"/>
    </source>
</evidence>
<keyword evidence="6 7" id="KW-0472">Membrane</keyword>
<dbReference type="InterPro" id="IPR050366">
    <property type="entry name" value="BP-dependent_transpt_permease"/>
</dbReference>
<evidence type="ECO:0000256" key="3">
    <source>
        <dbReference type="ARBA" id="ARBA00022475"/>
    </source>
</evidence>
<reference evidence="9 10" key="1">
    <citation type="submission" date="2020-08" db="EMBL/GenBank/DDBJ databases">
        <title>Genomic Encyclopedia of Type Strains, Phase III (KMG-III): the genomes of soil and plant-associated and newly described type strains.</title>
        <authorList>
            <person name="Whitman W."/>
        </authorList>
    </citation>
    <scope>NUCLEOTIDE SEQUENCE [LARGE SCALE GENOMIC DNA]</scope>
    <source>
        <strain evidence="9 10">CECT 8088</strain>
    </source>
</reference>
<feature type="transmembrane region" description="Helical" evidence="7">
    <location>
        <begin position="70"/>
        <end position="95"/>
    </location>
</feature>
<feature type="transmembrane region" description="Helical" evidence="7">
    <location>
        <begin position="134"/>
        <end position="158"/>
    </location>
</feature>
<comment type="subcellular location">
    <subcellularLocation>
        <location evidence="1 7">Cell membrane</location>
        <topology evidence="1 7">Multi-pass membrane protein</topology>
    </subcellularLocation>
</comment>
<dbReference type="Proteomes" id="UP000557688">
    <property type="component" value="Unassembled WGS sequence"/>
</dbReference>
<protein>
    <submittedName>
        <fullName evidence="9">Peptide/nickel transport system permease protein</fullName>
    </submittedName>
</protein>
<evidence type="ECO:0000256" key="7">
    <source>
        <dbReference type="RuleBase" id="RU363032"/>
    </source>
</evidence>
<dbReference type="PANTHER" id="PTHR43386:SF25">
    <property type="entry name" value="PEPTIDE ABC TRANSPORTER PERMEASE PROTEIN"/>
    <property type="match status" value="1"/>
</dbReference>
<keyword evidence="4 7" id="KW-0812">Transmembrane</keyword>
<dbReference type="Gene3D" id="1.10.3720.10">
    <property type="entry name" value="MetI-like"/>
    <property type="match status" value="1"/>
</dbReference>
<proteinExistence type="inferred from homology"/>
<evidence type="ECO:0000256" key="4">
    <source>
        <dbReference type="ARBA" id="ARBA00022692"/>
    </source>
</evidence>
<gene>
    <name evidence="9" type="ORF">FHR90_002720</name>
</gene>
<accession>A0A839V2A2</accession>
<comment type="caution">
    <text evidence="9">The sequence shown here is derived from an EMBL/GenBank/DDBJ whole genome shotgun (WGS) entry which is preliminary data.</text>
</comment>
<name>A0A839V2A2_9PROT</name>
<dbReference type="EMBL" id="JACHXV010000012">
    <property type="protein sequence ID" value="MBB3174873.1"/>
    <property type="molecule type" value="Genomic_DNA"/>
</dbReference>
<comment type="similarity">
    <text evidence="7">Belongs to the binding-protein-dependent transport system permease family.</text>
</comment>
<evidence type="ECO:0000256" key="5">
    <source>
        <dbReference type="ARBA" id="ARBA00022989"/>
    </source>
</evidence>
<dbReference type="PANTHER" id="PTHR43386">
    <property type="entry name" value="OLIGOPEPTIDE TRANSPORT SYSTEM PERMEASE PROTEIN APPC"/>
    <property type="match status" value="1"/>
</dbReference>
<evidence type="ECO:0000256" key="2">
    <source>
        <dbReference type="ARBA" id="ARBA00022448"/>
    </source>
</evidence>
<keyword evidence="10" id="KW-1185">Reference proteome</keyword>
<evidence type="ECO:0000259" key="8">
    <source>
        <dbReference type="PROSITE" id="PS50928"/>
    </source>
</evidence>
<feature type="transmembrane region" description="Helical" evidence="7">
    <location>
        <begin position="234"/>
        <end position="257"/>
    </location>
</feature>
<dbReference type="InterPro" id="IPR000515">
    <property type="entry name" value="MetI-like"/>
</dbReference>
<evidence type="ECO:0000256" key="1">
    <source>
        <dbReference type="ARBA" id="ARBA00004651"/>
    </source>
</evidence>
<organism evidence="9 10">
    <name type="scientific">Endobacter medicaginis</name>
    <dbReference type="NCBI Taxonomy" id="1181271"/>
    <lineage>
        <taxon>Bacteria</taxon>
        <taxon>Pseudomonadati</taxon>
        <taxon>Pseudomonadota</taxon>
        <taxon>Alphaproteobacteria</taxon>
        <taxon>Acetobacterales</taxon>
        <taxon>Acetobacteraceae</taxon>
        <taxon>Endobacter</taxon>
    </lineage>
</organism>